<dbReference type="EMBL" id="NEVJ01000003">
    <property type="protein sequence ID" value="OZI21497.1"/>
    <property type="molecule type" value="Genomic_DNA"/>
</dbReference>
<organism evidence="2 3">
    <name type="scientific">Bordetella genomosp. 9</name>
    <dbReference type="NCBI Taxonomy" id="1416803"/>
    <lineage>
        <taxon>Bacteria</taxon>
        <taxon>Pseudomonadati</taxon>
        <taxon>Pseudomonadota</taxon>
        <taxon>Betaproteobacteria</taxon>
        <taxon>Burkholderiales</taxon>
        <taxon>Alcaligenaceae</taxon>
        <taxon>Bordetella</taxon>
    </lineage>
</organism>
<dbReference type="Gene3D" id="3.40.190.10">
    <property type="entry name" value="Periplasmic binding protein-like II"/>
    <property type="match status" value="1"/>
</dbReference>
<proteinExistence type="inferred from homology"/>
<reference evidence="2" key="1">
    <citation type="submission" date="2017-05" db="EMBL/GenBank/DDBJ databases">
        <title>Complete and WGS of Bordetella genogroups.</title>
        <authorList>
            <person name="Spilker T."/>
            <person name="Lipuma J."/>
        </authorList>
    </citation>
    <scope>NUCLEOTIDE SEQUENCE</scope>
    <source>
        <strain evidence="2">AU21707</strain>
    </source>
</reference>
<dbReference type="InterPro" id="IPR042100">
    <property type="entry name" value="Bug_dom1"/>
</dbReference>
<gene>
    <name evidence="2" type="ORF">CAL26_22855</name>
</gene>
<comment type="caution">
    <text evidence="2">The sequence shown here is derived from an EMBL/GenBank/DDBJ whole genome shotgun (WGS) entry which is preliminary data.</text>
</comment>
<evidence type="ECO:0000313" key="2">
    <source>
        <dbReference type="EMBL" id="OZI21497.1"/>
    </source>
</evidence>
<dbReference type="PANTHER" id="PTHR42928:SF5">
    <property type="entry name" value="BLR1237 PROTEIN"/>
    <property type="match status" value="1"/>
</dbReference>
<evidence type="ECO:0000313" key="3">
    <source>
        <dbReference type="Proteomes" id="UP000216857"/>
    </source>
</evidence>
<dbReference type="SUPFAM" id="SSF53850">
    <property type="entry name" value="Periplasmic binding protein-like II"/>
    <property type="match status" value="1"/>
</dbReference>
<evidence type="ECO:0000256" key="1">
    <source>
        <dbReference type="ARBA" id="ARBA00006987"/>
    </source>
</evidence>
<dbReference type="AlphaFoldDB" id="A0A261R9M6"/>
<comment type="similarity">
    <text evidence="1">Belongs to the UPF0065 (bug) family.</text>
</comment>
<dbReference type="Gene3D" id="3.40.190.150">
    <property type="entry name" value="Bordetella uptake gene, domain 1"/>
    <property type="match status" value="1"/>
</dbReference>
<evidence type="ECO:0008006" key="4">
    <source>
        <dbReference type="Google" id="ProtNLM"/>
    </source>
</evidence>
<sequence>MRPGNMSSKRTSCASWGWRRTSSRIKQVQGQTTSSKAITHNASRGCSMTSSVLSFWRALIAASVFLLGAAHLPSALAADWPDRPIRLMVGYPPGGGTDTVARVLAQQLTKVLHQSVIIENRAGASSTIAAQQVARAEPDGYTVLFATGSPLTGAPLTIKGLTYDPLKDLVPVTLIGGGPFILVANPAFPPNTLPELVEYARAHPGQVNYASPGISTANYFFAEVLNQDANIKTVHVPYKGSSALINDTIAGQVQYTLDTPGTTLPLIHAGKLKALAIFSKKRLERAPDIPTTVEAGYPELVGGSWYGLLLPKGTPPAIVDALYKATKQALTGDEVRRAMEARDVIIQGSTPAEFKDYIQAEYTKWKTVTDRLGIKPQ</sequence>
<dbReference type="PANTHER" id="PTHR42928">
    <property type="entry name" value="TRICARBOXYLATE-BINDING PROTEIN"/>
    <property type="match status" value="1"/>
</dbReference>
<dbReference type="PIRSF" id="PIRSF017082">
    <property type="entry name" value="YflP"/>
    <property type="match status" value="1"/>
</dbReference>
<protein>
    <recommendedName>
        <fullName evidence="4">Tripartite tricarboxylate transporter substrate binding protein</fullName>
    </recommendedName>
</protein>
<dbReference type="OrthoDB" id="9780943at2"/>
<name>A0A261R9M6_9BORD</name>
<dbReference type="CDD" id="cd13578">
    <property type="entry name" value="PBP2_Bug27"/>
    <property type="match status" value="1"/>
</dbReference>
<accession>A0A261R9M6</accession>
<dbReference type="Pfam" id="PF03401">
    <property type="entry name" value="TctC"/>
    <property type="match status" value="1"/>
</dbReference>
<dbReference type="InterPro" id="IPR005064">
    <property type="entry name" value="BUG"/>
</dbReference>
<keyword evidence="3" id="KW-1185">Reference proteome</keyword>
<dbReference type="Proteomes" id="UP000216857">
    <property type="component" value="Unassembled WGS sequence"/>
</dbReference>